<accession>A0AAV7PCZ5</accession>
<keyword evidence="2" id="KW-1185">Reference proteome</keyword>
<protein>
    <submittedName>
        <fullName evidence="1">Uncharacterized protein</fullName>
    </submittedName>
</protein>
<sequence length="133" mass="14119">MTAYDLTTGDEGGKAPPVLLRRWRSQTQRLCEDSPCFAQLPVSARAQRRASSRPKDPAIRLALSSPTCQADSPHRALRGMVRPGLKLPADLCGAAPSVRAPRPLCHALLGLRTPIQTASSGEAGTPRPSATPC</sequence>
<proteinExistence type="predicted"/>
<reference evidence="1" key="1">
    <citation type="journal article" date="2022" name="bioRxiv">
        <title>Sequencing and chromosome-scale assembly of the giantPleurodeles waltlgenome.</title>
        <authorList>
            <person name="Brown T."/>
            <person name="Elewa A."/>
            <person name="Iarovenko S."/>
            <person name="Subramanian E."/>
            <person name="Araus A.J."/>
            <person name="Petzold A."/>
            <person name="Susuki M."/>
            <person name="Suzuki K.-i.T."/>
            <person name="Hayashi T."/>
            <person name="Toyoda A."/>
            <person name="Oliveira C."/>
            <person name="Osipova E."/>
            <person name="Leigh N.D."/>
            <person name="Simon A."/>
            <person name="Yun M.H."/>
        </authorList>
    </citation>
    <scope>NUCLEOTIDE SEQUENCE</scope>
    <source>
        <strain evidence="1">20211129_DDA</strain>
        <tissue evidence="1">Liver</tissue>
    </source>
</reference>
<evidence type="ECO:0000313" key="2">
    <source>
        <dbReference type="Proteomes" id="UP001066276"/>
    </source>
</evidence>
<evidence type="ECO:0000313" key="1">
    <source>
        <dbReference type="EMBL" id="KAJ1123110.1"/>
    </source>
</evidence>
<comment type="caution">
    <text evidence="1">The sequence shown here is derived from an EMBL/GenBank/DDBJ whole genome shotgun (WGS) entry which is preliminary data.</text>
</comment>
<dbReference type="Proteomes" id="UP001066276">
    <property type="component" value="Chromosome 7"/>
</dbReference>
<organism evidence="1 2">
    <name type="scientific">Pleurodeles waltl</name>
    <name type="common">Iberian ribbed newt</name>
    <dbReference type="NCBI Taxonomy" id="8319"/>
    <lineage>
        <taxon>Eukaryota</taxon>
        <taxon>Metazoa</taxon>
        <taxon>Chordata</taxon>
        <taxon>Craniata</taxon>
        <taxon>Vertebrata</taxon>
        <taxon>Euteleostomi</taxon>
        <taxon>Amphibia</taxon>
        <taxon>Batrachia</taxon>
        <taxon>Caudata</taxon>
        <taxon>Salamandroidea</taxon>
        <taxon>Salamandridae</taxon>
        <taxon>Pleurodelinae</taxon>
        <taxon>Pleurodeles</taxon>
    </lineage>
</organism>
<name>A0AAV7PCZ5_PLEWA</name>
<gene>
    <name evidence="1" type="ORF">NDU88_001583</name>
</gene>
<dbReference type="AlphaFoldDB" id="A0AAV7PCZ5"/>
<dbReference type="EMBL" id="JANPWB010000011">
    <property type="protein sequence ID" value="KAJ1123110.1"/>
    <property type="molecule type" value="Genomic_DNA"/>
</dbReference>